<dbReference type="Gene3D" id="3.80.10.10">
    <property type="entry name" value="Ribonuclease Inhibitor"/>
    <property type="match status" value="1"/>
</dbReference>
<dbReference type="SUPFAM" id="SSF55021">
    <property type="entry name" value="ACT-like"/>
    <property type="match status" value="2"/>
</dbReference>
<comment type="caution">
    <text evidence="2">The sequence shown here is derived from an EMBL/GenBank/DDBJ whole genome shotgun (WGS) entry which is preliminary data.</text>
</comment>
<dbReference type="AlphaFoldDB" id="A0A2U1PX63"/>
<dbReference type="EMBL" id="PKPP01000636">
    <property type="protein sequence ID" value="PWA90358.1"/>
    <property type="molecule type" value="Genomic_DNA"/>
</dbReference>
<dbReference type="Proteomes" id="UP000245207">
    <property type="component" value="Unassembled WGS sequence"/>
</dbReference>
<organism evidence="2 3">
    <name type="scientific">Artemisia annua</name>
    <name type="common">Sweet wormwood</name>
    <dbReference type="NCBI Taxonomy" id="35608"/>
    <lineage>
        <taxon>Eukaryota</taxon>
        <taxon>Viridiplantae</taxon>
        <taxon>Streptophyta</taxon>
        <taxon>Embryophyta</taxon>
        <taxon>Tracheophyta</taxon>
        <taxon>Spermatophyta</taxon>
        <taxon>Magnoliopsida</taxon>
        <taxon>eudicotyledons</taxon>
        <taxon>Gunneridae</taxon>
        <taxon>Pentapetalae</taxon>
        <taxon>asterids</taxon>
        <taxon>campanulids</taxon>
        <taxon>Asterales</taxon>
        <taxon>Asteraceae</taxon>
        <taxon>Asteroideae</taxon>
        <taxon>Anthemideae</taxon>
        <taxon>Artemisiinae</taxon>
        <taxon>Artemisia</taxon>
    </lineage>
</organism>
<evidence type="ECO:0000259" key="1">
    <source>
        <dbReference type="Pfam" id="PF18511"/>
    </source>
</evidence>
<dbReference type="Pfam" id="PF18511">
    <property type="entry name" value="F-box_5"/>
    <property type="match status" value="1"/>
</dbReference>
<evidence type="ECO:0000313" key="3">
    <source>
        <dbReference type="Proteomes" id="UP000245207"/>
    </source>
</evidence>
<dbReference type="GO" id="GO:0031146">
    <property type="term" value="P:SCF-dependent proteasomal ubiquitin-dependent protein catabolic process"/>
    <property type="evidence" value="ECO:0007669"/>
    <property type="project" value="TreeGrafter"/>
</dbReference>
<dbReference type="PANTHER" id="PTHR16134">
    <property type="entry name" value="F-BOX/TPR REPEAT PROTEIN POF3"/>
    <property type="match status" value="1"/>
</dbReference>
<dbReference type="GO" id="GO:0019005">
    <property type="term" value="C:SCF ubiquitin ligase complex"/>
    <property type="evidence" value="ECO:0007669"/>
    <property type="project" value="TreeGrafter"/>
</dbReference>
<dbReference type="PANTHER" id="PTHR16134:SF43">
    <property type="entry name" value="CORONATINE-INSENSITIVE PROTEIN 1"/>
    <property type="match status" value="1"/>
</dbReference>
<reference evidence="2 3" key="1">
    <citation type="journal article" date="2018" name="Mol. Plant">
        <title>The genome of Artemisia annua provides insight into the evolution of Asteraceae family and artemisinin biosynthesis.</title>
        <authorList>
            <person name="Shen Q."/>
            <person name="Zhang L."/>
            <person name="Liao Z."/>
            <person name="Wang S."/>
            <person name="Yan T."/>
            <person name="Shi P."/>
            <person name="Liu M."/>
            <person name="Fu X."/>
            <person name="Pan Q."/>
            <person name="Wang Y."/>
            <person name="Lv Z."/>
            <person name="Lu X."/>
            <person name="Zhang F."/>
            <person name="Jiang W."/>
            <person name="Ma Y."/>
            <person name="Chen M."/>
            <person name="Hao X."/>
            <person name="Li L."/>
            <person name="Tang Y."/>
            <person name="Lv G."/>
            <person name="Zhou Y."/>
            <person name="Sun X."/>
            <person name="Brodelius P.E."/>
            <person name="Rose J.K.C."/>
            <person name="Tang K."/>
        </authorList>
    </citation>
    <scope>NUCLEOTIDE SEQUENCE [LARGE SCALE GENOMIC DNA]</scope>
    <source>
        <strain evidence="3">cv. Huhao1</strain>
        <tissue evidence="2">Leaf</tissue>
    </source>
</reference>
<protein>
    <recommendedName>
        <fullName evidence="1">COI1 F-box domain-containing protein</fullName>
    </recommendedName>
</protein>
<evidence type="ECO:0000313" key="2">
    <source>
        <dbReference type="EMBL" id="PWA90358.1"/>
    </source>
</evidence>
<dbReference type="STRING" id="35608.A0A2U1PX63"/>
<dbReference type="Gene3D" id="3.30.70.260">
    <property type="match status" value="2"/>
</dbReference>
<dbReference type="Gene3D" id="1.20.1280.50">
    <property type="match status" value="1"/>
</dbReference>
<feature type="domain" description="COI1 F-box" evidence="1">
    <location>
        <begin position="179"/>
        <end position="215"/>
    </location>
</feature>
<proteinExistence type="predicted"/>
<dbReference type="InterPro" id="IPR041567">
    <property type="entry name" value="COI1_F-box"/>
</dbReference>
<dbReference type="SUPFAM" id="SSF52047">
    <property type="entry name" value="RNI-like"/>
    <property type="match status" value="1"/>
</dbReference>
<dbReference type="SMART" id="SM00367">
    <property type="entry name" value="LRR_CC"/>
    <property type="match status" value="5"/>
</dbReference>
<dbReference type="OrthoDB" id="550575at2759"/>
<gene>
    <name evidence="2" type="ORF">CTI12_AA101820</name>
</gene>
<name>A0A2U1PX63_ARTAN</name>
<accession>A0A2U1PX63</accession>
<sequence length="644" mass="72760">MAFIADGSGVGSVKLTYTSSRATDDLDTQLVRAMVAKVSESGESKVGKGGQLDEPDFIRSVVNILGEEIVSINSISVGRTAQRKQLVMAIGVDEKPSNEALKKIDEIPAIEKQHDEPNFIRSIVNILGEEILNINSMSVSRTAQRKQVVMAIGVDEKPSNEALKKIDEIPAIEKMIKIEQVFNCVIPYVHDVDDRNSISLVCRRLYELDGITRKHVTVHVLYCPNPSCLTQRFPFIDSLTLEGFSPLHINSNWRDYKRIQITPWIKEIAVKFTCLKELHIQGLVVYERSLETLATSRGKDLRVLKIDNCDGLWTKGLVHVAKYCNQLRTLSLDDSITGLESFHLRLPFNYRYDFEDLTILARKCSKSLLEEFSGAYYGKGEDYVDFKLPPNLRCFGIYDLPVTALTSLLPLANQLKELNLQCMESGPTCWCFLIKKCFNLEVLYTEDKCGDKGLEFVGMFCEKLRKFTHAGSDVTHKGLIDLAYGCKNLEYLRVSRLKDISNQAMECVGTHLKNLRDFRIILKYWKTDIPLDNGIRAMLTGCNKLERLDINLGRGGLTDVGLGYIGKYGHNLKYLSLERIGESDAGLVELSKGCPKLRTLRMTDCPFSEQAVTNLVFNMHSLRYICVKSDYRTVLALTRPDFEL</sequence>
<dbReference type="InterPro" id="IPR045865">
    <property type="entry name" value="ACT-like_dom_sf"/>
</dbReference>
<keyword evidence="3" id="KW-1185">Reference proteome</keyword>
<dbReference type="InterPro" id="IPR006553">
    <property type="entry name" value="Leu-rich_rpt_Cys-con_subtyp"/>
</dbReference>
<dbReference type="InterPro" id="IPR032675">
    <property type="entry name" value="LRR_dom_sf"/>
</dbReference>